<dbReference type="InterPro" id="IPR022764">
    <property type="entry name" value="Peptidase_S54_rhomboid_dom"/>
</dbReference>
<accession>A0AA45WMA9</accession>
<dbReference type="EMBL" id="FXTU01000002">
    <property type="protein sequence ID" value="SMP13910.1"/>
    <property type="molecule type" value="Genomic_DNA"/>
</dbReference>
<dbReference type="Gene3D" id="1.20.1540.10">
    <property type="entry name" value="Rhomboid-like"/>
    <property type="match status" value="1"/>
</dbReference>
<feature type="transmembrane region" description="Helical" evidence="7">
    <location>
        <begin position="123"/>
        <end position="143"/>
    </location>
</feature>
<organism evidence="9 10">
    <name type="scientific">Laceyella tengchongensis</name>
    <dbReference type="NCBI Taxonomy" id="574699"/>
    <lineage>
        <taxon>Bacteria</taxon>
        <taxon>Bacillati</taxon>
        <taxon>Bacillota</taxon>
        <taxon>Bacilli</taxon>
        <taxon>Bacillales</taxon>
        <taxon>Thermoactinomycetaceae</taxon>
        <taxon>Laceyella</taxon>
    </lineage>
</organism>
<feature type="transmembrane region" description="Helical" evidence="7">
    <location>
        <begin position="155"/>
        <end position="188"/>
    </location>
</feature>
<feature type="domain" description="Peptidase S54 rhomboid" evidence="8">
    <location>
        <begin position="59"/>
        <end position="189"/>
    </location>
</feature>
<evidence type="ECO:0000256" key="4">
    <source>
        <dbReference type="ARBA" id="ARBA00022801"/>
    </source>
</evidence>
<protein>
    <submittedName>
        <fullName evidence="9">Rhomboid protease GluP</fullName>
    </submittedName>
</protein>
<evidence type="ECO:0000256" key="1">
    <source>
        <dbReference type="ARBA" id="ARBA00004141"/>
    </source>
</evidence>
<dbReference type="AlphaFoldDB" id="A0AA45WMA9"/>
<feature type="transmembrane region" description="Helical" evidence="7">
    <location>
        <begin position="68"/>
        <end position="88"/>
    </location>
</feature>
<keyword evidence="10" id="KW-1185">Reference proteome</keyword>
<dbReference type="Pfam" id="PF01694">
    <property type="entry name" value="Rhomboid"/>
    <property type="match status" value="1"/>
</dbReference>
<keyword evidence="6 7" id="KW-0472">Membrane</keyword>
<keyword evidence="9" id="KW-0645">Protease</keyword>
<dbReference type="InterPro" id="IPR035952">
    <property type="entry name" value="Rhomboid-like_sf"/>
</dbReference>
<comment type="similarity">
    <text evidence="2">Belongs to the peptidase S54 family.</text>
</comment>
<evidence type="ECO:0000256" key="5">
    <source>
        <dbReference type="ARBA" id="ARBA00022989"/>
    </source>
</evidence>
<dbReference type="Proteomes" id="UP001157946">
    <property type="component" value="Unassembled WGS sequence"/>
</dbReference>
<evidence type="ECO:0000313" key="10">
    <source>
        <dbReference type="Proteomes" id="UP001157946"/>
    </source>
</evidence>
<name>A0AA45WMA9_9BACL</name>
<evidence type="ECO:0000259" key="8">
    <source>
        <dbReference type="Pfam" id="PF01694"/>
    </source>
</evidence>
<keyword evidence="3 7" id="KW-0812">Transmembrane</keyword>
<feature type="transmembrane region" description="Helical" evidence="7">
    <location>
        <begin position="12"/>
        <end position="35"/>
    </location>
</feature>
<proteinExistence type="inferred from homology"/>
<evidence type="ECO:0000256" key="7">
    <source>
        <dbReference type="SAM" id="Phobius"/>
    </source>
</evidence>
<dbReference type="PANTHER" id="PTHR43731">
    <property type="entry name" value="RHOMBOID PROTEASE"/>
    <property type="match status" value="1"/>
</dbReference>
<keyword evidence="4" id="KW-0378">Hydrolase</keyword>
<keyword evidence="5 7" id="KW-1133">Transmembrane helix</keyword>
<evidence type="ECO:0000256" key="2">
    <source>
        <dbReference type="ARBA" id="ARBA00009045"/>
    </source>
</evidence>
<dbReference type="SUPFAM" id="SSF144091">
    <property type="entry name" value="Rhomboid-like"/>
    <property type="match status" value="1"/>
</dbReference>
<feature type="transmembrane region" description="Helical" evidence="7">
    <location>
        <begin position="100"/>
        <end position="117"/>
    </location>
</feature>
<gene>
    <name evidence="9" type="ORF">SAMN06265361_102516</name>
</gene>
<dbReference type="PANTHER" id="PTHR43731:SF14">
    <property type="entry name" value="PRESENILIN-ASSOCIATED RHOMBOID-LIKE PROTEIN, MITOCHONDRIAL"/>
    <property type="match status" value="1"/>
</dbReference>
<evidence type="ECO:0000256" key="3">
    <source>
        <dbReference type="ARBA" id="ARBA00022692"/>
    </source>
</evidence>
<dbReference type="InterPro" id="IPR050925">
    <property type="entry name" value="Rhomboid_protease_S54"/>
</dbReference>
<dbReference type="GO" id="GO:0006508">
    <property type="term" value="P:proteolysis"/>
    <property type="evidence" value="ECO:0007669"/>
    <property type="project" value="UniProtKB-KW"/>
</dbReference>
<reference evidence="9" key="1">
    <citation type="submission" date="2017-05" db="EMBL/GenBank/DDBJ databases">
        <authorList>
            <person name="Varghese N."/>
            <person name="Submissions S."/>
        </authorList>
    </citation>
    <scope>NUCLEOTIDE SEQUENCE</scope>
    <source>
        <strain evidence="9">DSM 45262</strain>
    </source>
</reference>
<evidence type="ECO:0000313" key="9">
    <source>
        <dbReference type="EMBL" id="SMP13910.1"/>
    </source>
</evidence>
<dbReference type="RefSeq" id="WP_106341546.1">
    <property type="nucleotide sequence ID" value="NZ_FXTU01000002.1"/>
</dbReference>
<evidence type="ECO:0000256" key="6">
    <source>
        <dbReference type="ARBA" id="ARBA00023136"/>
    </source>
</evidence>
<sequence>MFRHTLIPVRRFPQLFPVVTGIILVQIVVFLMYTLSGKGFGPATWVQFGAFVQWRIQDGEYWRLVSSLFLHVHLLQLLMMGVSLYLFAPQLEWLFGKLSFLFIYLCAGIAGYWGIYLTDVDGVITGANEAIYGLLGVYLFLALRGMIHPVMGRMVLVFVVFNLAFGWSLLFGHIVALTTGFVLAMIFIQFKSMQSDQDEEDDWQ</sequence>
<dbReference type="GO" id="GO:0004252">
    <property type="term" value="F:serine-type endopeptidase activity"/>
    <property type="evidence" value="ECO:0007669"/>
    <property type="project" value="InterPro"/>
</dbReference>
<comment type="subcellular location">
    <subcellularLocation>
        <location evidence="1">Membrane</location>
        <topology evidence="1">Multi-pass membrane protein</topology>
    </subcellularLocation>
</comment>
<dbReference type="GO" id="GO:0016020">
    <property type="term" value="C:membrane"/>
    <property type="evidence" value="ECO:0007669"/>
    <property type="project" value="UniProtKB-SubCell"/>
</dbReference>
<comment type="caution">
    <text evidence="9">The sequence shown here is derived from an EMBL/GenBank/DDBJ whole genome shotgun (WGS) entry which is preliminary data.</text>
</comment>